<dbReference type="EMBL" id="FZOG01000002">
    <property type="protein sequence ID" value="SNS19576.1"/>
    <property type="molecule type" value="Genomic_DNA"/>
</dbReference>
<dbReference type="Pfam" id="PF20116">
    <property type="entry name" value="DUF6506"/>
    <property type="match status" value="1"/>
</dbReference>
<dbReference type="RefSeq" id="WP_010486524.1">
    <property type="nucleotide sequence ID" value="NZ_FZOG01000002.1"/>
</dbReference>
<dbReference type="InterPro" id="IPR045441">
    <property type="entry name" value="DUF6506"/>
</dbReference>
<dbReference type="Proteomes" id="UP000242915">
    <property type="component" value="Unassembled WGS sequence"/>
</dbReference>
<reference evidence="2" key="1">
    <citation type="submission" date="2017-06" db="EMBL/GenBank/DDBJ databases">
        <authorList>
            <person name="Varghese N."/>
            <person name="Submissions S."/>
        </authorList>
    </citation>
    <scope>NUCLEOTIDE SEQUENCE [LARGE SCALE GENOMIC DNA]</scope>
    <source>
        <strain evidence="2">CIP 108523</strain>
    </source>
</reference>
<keyword evidence="2" id="KW-1185">Reference proteome</keyword>
<evidence type="ECO:0000313" key="1">
    <source>
        <dbReference type="EMBL" id="SNS19576.1"/>
    </source>
</evidence>
<gene>
    <name evidence="1" type="ORF">SAMN05216255_1716</name>
</gene>
<protein>
    <submittedName>
        <fullName evidence="1">Uncharacterized protein</fullName>
    </submittedName>
</protein>
<accession>A0A239CH59</accession>
<proteinExistence type="predicted"/>
<evidence type="ECO:0000313" key="2">
    <source>
        <dbReference type="Proteomes" id="UP000242915"/>
    </source>
</evidence>
<name>A0A239CH59_9PSED</name>
<organism evidence="1 2">
    <name type="scientific">Pseudomonas segetis</name>
    <dbReference type="NCBI Taxonomy" id="298908"/>
    <lineage>
        <taxon>Bacteria</taxon>
        <taxon>Pseudomonadati</taxon>
        <taxon>Pseudomonadota</taxon>
        <taxon>Gammaproteobacteria</taxon>
        <taxon>Pseudomonadales</taxon>
        <taxon>Pseudomonadaceae</taxon>
        <taxon>Pseudomonas</taxon>
    </lineage>
</organism>
<dbReference type="AlphaFoldDB" id="A0A239CH59"/>
<sequence>MAVQRYGFIFKAPGMDFMTHNGQLESDRFAATLCGVADVEQAVMVALELLTRHVELIELCGAFSADEVAQIRLALGDKIPLGAVQYSAEDRQRLQSVAS</sequence>